<proteinExistence type="predicted"/>
<comment type="caution">
    <text evidence="1">The sequence shown here is derived from an EMBL/GenBank/DDBJ whole genome shotgun (WGS) entry which is preliminary data.</text>
</comment>
<keyword evidence="2" id="KW-1185">Reference proteome</keyword>
<gene>
    <name evidence="1" type="ORF">M9H77_24975</name>
</gene>
<protein>
    <submittedName>
        <fullName evidence="1">Uncharacterized protein</fullName>
    </submittedName>
</protein>
<organism evidence="1 2">
    <name type="scientific">Catharanthus roseus</name>
    <name type="common">Madagascar periwinkle</name>
    <name type="synonym">Vinca rosea</name>
    <dbReference type="NCBI Taxonomy" id="4058"/>
    <lineage>
        <taxon>Eukaryota</taxon>
        <taxon>Viridiplantae</taxon>
        <taxon>Streptophyta</taxon>
        <taxon>Embryophyta</taxon>
        <taxon>Tracheophyta</taxon>
        <taxon>Spermatophyta</taxon>
        <taxon>Magnoliopsida</taxon>
        <taxon>eudicotyledons</taxon>
        <taxon>Gunneridae</taxon>
        <taxon>Pentapetalae</taxon>
        <taxon>asterids</taxon>
        <taxon>lamiids</taxon>
        <taxon>Gentianales</taxon>
        <taxon>Apocynaceae</taxon>
        <taxon>Rauvolfioideae</taxon>
        <taxon>Vinceae</taxon>
        <taxon>Catharanthinae</taxon>
        <taxon>Catharanthus</taxon>
    </lineage>
</organism>
<evidence type="ECO:0000313" key="2">
    <source>
        <dbReference type="Proteomes" id="UP001060085"/>
    </source>
</evidence>
<accession>A0ACC0A6U7</accession>
<name>A0ACC0A6U7_CATRO</name>
<dbReference type="EMBL" id="CM044706">
    <property type="protein sequence ID" value="KAI5656182.1"/>
    <property type="molecule type" value="Genomic_DNA"/>
</dbReference>
<sequence length="569" mass="64874">MNTRERTANLQSVRAPLKPQKEKMELQGKNTMNSVKAKTNRRGTIRERKKALQQDVDKLKQKLRHEENVHRALERAFTRPLGALPRLPPYLPAYTLELVAEVAVLEEEVVRLEEQVVNFRQGLYQEAVYISSSKRNVDNSAETCDQYQINNRKQKQSKLSLEAEDDLIASSGRHLALLYDNGLGKENEVCSNSTKSKQKSSGLKAQNMKTPSKRQPFEYRPVDKHLDPKKLQLDMDQDSKGRTPNIGNEQTSGDDSPNKISESVLKCLLSIFLRMSAKRTRSMADFPSLSTLTSSESFEDADFKDPYGILTEFGKRDIGPYKHLFVVESSSINPNRTTISVFLVRRLKLLLEKLASVDLKGLTHQEKLAFWINIYNSCMMNAYLEHGIPESPEMVVALMQKATINVGGHFLNAITIEHFILRLPYHSKYTFVKGAKNDEMSTRSVFGLELSEPLVTFALSCGSWSSPAVRIYTASQVENELEMAKKEYLQAAIGISTTKRVVAIPKLLDWYMLDFAKDLDSFVDWICLQLPSELGKEAINCLERDRNEPLSQFLEIMPYEFNFRYLLHT</sequence>
<evidence type="ECO:0000313" key="1">
    <source>
        <dbReference type="EMBL" id="KAI5656182.1"/>
    </source>
</evidence>
<dbReference type="Proteomes" id="UP001060085">
    <property type="component" value="Linkage Group LG06"/>
</dbReference>
<reference evidence="2" key="1">
    <citation type="journal article" date="2023" name="Nat. Plants">
        <title>Single-cell RNA sequencing provides a high-resolution roadmap for understanding the multicellular compartmentation of specialized metabolism.</title>
        <authorList>
            <person name="Sun S."/>
            <person name="Shen X."/>
            <person name="Li Y."/>
            <person name="Li Y."/>
            <person name="Wang S."/>
            <person name="Li R."/>
            <person name="Zhang H."/>
            <person name="Shen G."/>
            <person name="Guo B."/>
            <person name="Wei J."/>
            <person name="Xu J."/>
            <person name="St-Pierre B."/>
            <person name="Chen S."/>
            <person name="Sun C."/>
        </authorList>
    </citation>
    <scope>NUCLEOTIDE SEQUENCE [LARGE SCALE GENOMIC DNA]</scope>
</reference>